<evidence type="ECO:0000259" key="4">
    <source>
        <dbReference type="Pfam" id="PF15035"/>
    </source>
</evidence>
<dbReference type="AlphaFoldDB" id="A0AAD6FPC5"/>
<protein>
    <recommendedName>
        <fullName evidence="4">Rootletin-like coiled-coil domain-containing protein</fullName>
    </recommendedName>
</protein>
<dbReference type="InterPro" id="IPR055167">
    <property type="entry name" value="Rootletin-like_CC"/>
</dbReference>
<proteinExistence type="predicted"/>
<gene>
    <name evidence="5" type="ORF">JOQ06_005329</name>
</gene>
<accession>A0AAD6FPC5</accession>
<evidence type="ECO:0000256" key="1">
    <source>
        <dbReference type="ARBA" id="ARBA00023054"/>
    </source>
</evidence>
<dbReference type="Proteomes" id="UP001219934">
    <property type="component" value="Unassembled WGS sequence"/>
</dbReference>
<evidence type="ECO:0000313" key="6">
    <source>
        <dbReference type="Proteomes" id="UP001219934"/>
    </source>
</evidence>
<feature type="domain" description="Rootletin-like coiled-coil" evidence="4">
    <location>
        <begin position="177"/>
        <end position="356"/>
    </location>
</feature>
<dbReference type="Pfam" id="PF15035">
    <property type="entry name" value="Rootletin"/>
    <property type="match status" value="1"/>
</dbReference>
<name>A0AAD6FPC5_9TELE</name>
<organism evidence="5 6">
    <name type="scientific">Pogonophryne albipinna</name>
    <dbReference type="NCBI Taxonomy" id="1090488"/>
    <lineage>
        <taxon>Eukaryota</taxon>
        <taxon>Metazoa</taxon>
        <taxon>Chordata</taxon>
        <taxon>Craniata</taxon>
        <taxon>Vertebrata</taxon>
        <taxon>Euteleostomi</taxon>
        <taxon>Actinopterygii</taxon>
        <taxon>Neopterygii</taxon>
        <taxon>Teleostei</taxon>
        <taxon>Neoteleostei</taxon>
        <taxon>Acanthomorphata</taxon>
        <taxon>Eupercaria</taxon>
        <taxon>Perciformes</taxon>
        <taxon>Notothenioidei</taxon>
        <taxon>Pogonophryne</taxon>
    </lineage>
</organism>
<reference evidence="5" key="1">
    <citation type="submission" date="2022-11" db="EMBL/GenBank/DDBJ databases">
        <title>Chromosome-level genome of Pogonophryne albipinna.</title>
        <authorList>
            <person name="Jo E."/>
        </authorList>
    </citation>
    <scope>NUCLEOTIDE SEQUENCE</scope>
    <source>
        <strain evidence="5">SGF0006</strain>
        <tissue evidence="5">Muscle</tissue>
    </source>
</reference>
<evidence type="ECO:0000256" key="2">
    <source>
        <dbReference type="SAM" id="Coils"/>
    </source>
</evidence>
<feature type="region of interest" description="Disordered" evidence="3">
    <location>
        <begin position="66"/>
        <end position="105"/>
    </location>
</feature>
<sequence length="508" mass="56810">MTSEREQGAHSGLEAVIQKLEESLLHSDGCSGQSSLTLGADGQESGVTATPVSTCIRQIITRNLAEQPAGESSEVSGLEESRALREQLSSSQMDRDQPRVKQASLTDRVDSDPLCLQGPASPFIAPPWLPLRVVAAVLGKIVKLDQMLMLRSAVDSDQDSVSADSVLIKNKERAYSQKLQAYQEAQLRQVELVQKLQIKVLQYKKRCAELEGHVLKKTSESENMRLLLQGHLDSAQCQQQTEQDLNTTIQKKCAQLEEEQQRWASVSQVNYMLREQLDQAGTVNQGLTESLWKAREDVDLSDLRLRREQETCASRLSREQARVRALWRQAASLRSTFNQLRTFTDRTLSDMRGECGTASRQLHVACMNLEARVTQESTSSGVEMSALESQLKDKLKEAMQLQGRWDTEKVKLNSKILELTDTVKHLRSQNSEKDSSLSTMQISLDRMTQALQKMLFHVHQVGDGSGPENVSSSPVRNILMAVQNGLSEHQNQTQVQQKQLLFTALSLL</sequence>
<evidence type="ECO:0000313" key="5">
    <source>
        <dbReference type="EMBL" id="KAJ4942817.1"/>
    </source>
</evidence>
<evidence type="ECO:0000256" key="3">
    <source>
        <dbReference type="SAM" id="MobiDB-lite"/>
    </source>
</evidence>
<keyword evidence="1 2" id="KW-0175">Coiled coil</keyword>
<feature type="coiled-coil region" evidence="2">
    <location>
        <begin position="168"/>
        <end position="213"/>
    </location>
</feature>
<comment type="caution">
    <text evidence="5">The sequence shown here is derived from an EMBL/GenBank/DDBJ whole genome shotgun (WGS) entry which is preliminary data.</text>
</comment>
<dbReference type="EMBL" id="JAPTMU010000005">
    <property type="protein sequence ID" value="KAJ4942817.1"/>
    <property type="molecule type" value="Genomic_DNA"/>
</dbReference>
<keyword evidence="6" id="KW-1185">Reference proteome</keyword>